<feature type="compositionally biased region" description="Gly residues" evidence="2">
    <location>
        <begin position="1743"/>
        <end position="1754"/>
    </location>
</feature>
<feature type="coiled-coil region" evidence="1">
    <location>
        <begin position="638"/>
        <end position="690"/>
    </location>
</feature>
<evidence type="ECO:0000256" key="1">
    <source>
        <dbReference type="SAM" id="Coils"/>
    </source>
</evidence>
<dbReference type="Proteomes" id="UP000663829">
    <property type="component" value="Unassembled WGS sequence"/>
</dbReference>
<feature type="region of interest" description="Disordered" evidence="2">
    <location>
        <begin position="1743"/>
        <end position="1832"/>
    </location>
</feature>
<dbReference type="PANTHER" id="PTHR43049">
    <property type="entry name" value="EARLY ENDOSOME ANTIGEN"/>
    <property type="match status" value="1"/>
</dbReference>
<dbReference type="PANTHER" id="PTHR43049:SF1">
    <property type="entry name" value="EARLY ENDOSOME ANTIGEN"/>
    <property type="match status" value="1"/>
</dbReference>
<gene>
    <name evidence="3" type="ORF">GPM918_LOCUS25724</name>
    <name evidence="4" type="ORF">SRO942_LOCUS25761</name>
</gene>
<keyword evidence="5" id="KW-1185">Reference proteome</keyword>
<sequence length="1832" mass="212703">MEFRNSVNVHGTGSWCLILRNDVITRIGGISGIDPYANQRSIIIFGKTEDERSSLKNTLNPTTVLKIDQIDYIIKCSPNLSESDHENFESNYENIKKLFELDQSAILLFIIHLDDDQKINVESIITFKILNDIYHFDSQSFLFIIDNAYSNPYQNDIKKSLERLLNFTNIKVCFTSIEKDCRESLIQTIRNCKPTQYDKSNMNLWTHEQITKLKKELEKKQNSLINLLKEIKIDVEENRDLCMFSYKDIQYYYDNEKNTLSCSNDQGIKLLNKKEFNILKYLLKRDALFNKSIEIKEKLEKGELYEMILDFLTKQNEHIQDNDSDIKSQRLKEIDEIIRTLETVIDDNTDQQVPQLQRELAQFEQCLENVRKLEKDIQEKQEQIQKFSKNIANINKEMQENDENFDDLLLAKRSQFEYTLNSYQAQGFKERNRNQCEITAFWDRFDTVKEKKDVEILEEHLEEERNALKKLEGSLKEKTKELEKLEDKKNHLNNLISEINTEISTLKTKANSIDEGIRKLKEEEKKLEKKKSEEIRTKKAEKIFLDVGGSTKVVPDNNQDSRPHNDCVVTPGVGYCHYLGAVEEAIDFVSKKLDSEVSIDVEETKNQLLAHLSSSTDYPHSVAKITDGKHTNDLKIVVDETVKKINELRHEAEEIEKKYDETIQKNTADIKQKEKEKTDIENDIVKKKDILLKYQQEIVNNCLTIFNIKENIKYIKSGIKQKKEIIPIIEKKKKVSDSRLQFANKYTTIKQKDVPSQIKEYKGLLKTINQSDSCSTFLRDQDQQITQLINCLSCLVDENKNKRPDSKSNNLPDNLNLKNKSENLRTTVSSLENEQKQVGQLENELYKLNLEKKQAERDLQERNIVHKFEVNKLQLNYLKRLPEIKEIQKKSILLNKSSQINSRTHYGFVLRGGWYAFPLPDLENERAQQQHISKINDLLKHVDLIDKHLVELKAERQTLLDQSNVSSEENKFIQFKNIEKFLLTRFIRLSGFDQLNSGKILSPIESFISVLIAEILDQSHLYEIDGFNPLDPIIEQGLDKILIKLENHSDLSKVLTEIDKEYSDEGHISKVVIFEVGQENKNLSNMELSLFKQDNLYFVLKHDNLYFVLKHDQAIKLIDNENLNFKLNINKILSDLSNETDLLEDLCYKRIAYAYKQNLHKSNELTQVYQNEIDQLTQIYSIKEFNAIFSPCTNPTLFYFLSNVDENLDKLGLKLNKFDFEFEEISNFSLIKIKDLYKTAIVKVLLREQERRRQIRVEKITKNENEEIHLTNLIQQDEEREKQLLKKLDEKQEEIFKVESDLNKILGQLNQSEEIYKKQIEDLENEKKSILSQLNNLNKELNDLSKNMINNEEEIRKIKQKVKDLNTQSQNVGKNIKEIETKLKKTMDQKRESEREKIDLETKKEQIGVDRKYQEDKLKEKKQEINQIEAWKKFLQNLNEAFLSEKISKKRQSILNQINLTKNLSELYDILRQDNDLKKILFKNLNEIDVHNYISNPTTCEVYSNLHIRLKQLAKSFLGPLNGQLVSELGINIKGDPIQVKKYKISVSGNVSYREIHQNLKDTIEREIKCRNGGLFFDEEYLKVTVNGINSLDDLPNEIKSIINDRIKIDYQQHEWEDRLNRKYDKAVKQLNELKIDYKQIVCYSKDYYPGIDLIVRATRMKSGYNTESVTLITTGSDAREFCFKQASDGSKKRAYTDIPEGHSGYDGEFGRDGQHAGNIFIKIDEKIEKLELLKSIKLSGGKGGSGQLGGNGDKGYKGKDGENGKAEDTRVFAGGQTTFGLGQVGTKSGDGGSAGFSGRGGKGGQSGKLSISDSQGNRIEEIKGSVSQNEG</sequence>
<evidence type="ECO:0000313" key="4">
    <source>
        <dbReference type="EMBL" id="CAF4006217.1"/>
    </source>
</evidence>
<feature type="coiled-coil region" evidence="1">
    <location>
        <begin position="353"/>
        <end position="404"/>
    </location>
</feature>
<evidence type="ECO:0000256" key="2">
    <source>
        <dbReference type="SAM" id="MobiDB-lite"/>
    </source>
</evidence>
<evidence type="ECO:0000313" key="5">
    <source>
        <dbReference type="Proteomes" id="UP000663829"/>
    </source>
</evidence>
<feature type="coiled-coil region" evidence="1">
    <location>
        <begin position="451"/>
        <end position="540"/>
    </location>
</feature>
<dbReference type="EMBL" id="CAJNOQ010010085">
    <property type="protein sequence ID" value="CAF1242429.1"/>
    <property type="molecule type" value="Genomic_DNA"/>
</dbReference>
<organism evidence="3 5">
    <name type="scientific">Didymodactylos carnosus</name>
    <dbReference type="NCBI Taxonomy" id="1234261"/>
    <lineage>
        <taxon>Eukaryota</taxon>
        <taxon>Metazoa</taxon>
        <taxon>Spiralia</taxon>
        <taxon>Gnathifera</taxon>
        <taxon>Rotifera</taxon>
        <taxon>Eurotatoria</taxon>
        <taxon>Bdelloidea</taxon>
        <taxon>Philodinida</taxon>
        <taxon>Philodinidae</taxon>
        <taxon>Didymodactylos</taxon>
    </lineage>
</organism>
<dbReference type="OrthoDB" id="10061200at2759"/>
<accession>A0A814ZA82</accession>
<dbReference type="Proteomes" id="UP000681722">
    <property type="component" value="Unassembled WGS sequence"/>
</dbReference>
<dbReference type="EMBL" id="CAJOBC010011023">
    <property type="protein sequence ID" value="CAF4006217.1"/>
    <property type="molecule type" value="Genomic_DNA"/>
</dbReference>
<protein>
    <submittedName>
        <fullName evidence="3">Uncharacterized protein</fullName>
    </submittedName>
</protein>
<evidence type="ECO:0000313" key="3">
    <source>
        <dbReference type="EMBL" id="CAF1242429.1"/>
    </source>
</evidence>
<feature type="coiled-coil region" evidence="1">
    <location>
        <begin position="814"/>
        <end position="863"/>
    </location>
</feature>
<comment type="caution">
    <text evidence="3">The sequence shown here is derived from an EMBL/GenBank/DDBJ whole genome shotgun (WGS) entry which is preliminary data.</text>
</comment>
<reference evidence="3" key="1">
    <citation type="submission" date="2021-02" db="EMBL/GenBank/DDBJ databases">
        <authorList>
            <person name="Nowell W R."/>
        </authorList>
    </citation>
    <scope>NUCLEOTIDE SEQUENCE</scope>
</reference>
<proteinExistence type="predicted"/>
<name>A0A814ZA82_9BILA</name>
<feature type="compositionally biased region" description="Basic and acidic residues" evidence="2">
    <location>
        <begin position="1755"/>
        <end position="1771"/>
    </location>
</feature>
<feature type="coiled-coil region" evidence="1">
    <location>
        <begin position="1274"/>
        <end position="1403"/>
    </location>
</feature>
<feature type="compositionally biased region" description="Gly residues" evidence="2">
    <location>
        <begin position="1789"/>
        <end position="1807"/>
    </location>
</feature>
<keyword evidence="1" id="KW-0175">Coiled coil</keyword>